<name>A0ABU4VBC5_9PSEU</name>
<reference evidence="1 2" key="1">
    <citation type="submission" date="2023-11" db="EMBL/GenBank/DDBJ databases">
        <title>Lentzea sokolovensis, sp. nov., Lentzea kristufkii, sp. nov., and Lentzea miocenensis, sp. nov., rare actinobacteria from Sokolov Coal Basin, Miocene lacustrine sediment, Czech Republic.</title>
        <authorList>
            <person name="Lara A."/>
            <person name="Kotroba L."/>
            <person name="Nouioui I."/>
            <person name="Neumann-Schaal M."/>
            <person name="Mast Y."/>
            <person name="Chronakova A."/>
        </authorList>
    </citation>
    <scope>NUCLEOTIDE SEQUENCE [LARGE SCALE GENOMIC DNA]</scope>
    <source>
        <strain evidence="1 2">BCCO 10_0061</strain>
    </source>
</reference>
<comment type="caution">
    <text evidence="1">The sequence shown here is derived from an EMBL/GenBank/DDBJ whole genome shotgun (WGS) entry which is preliminary data.</text>
</comment>
<dbReference type="Proteomes" id="UP001285352">
    <property type="component" value="Unassembled WGS sequence"/>
</dbReference>
<evidence type="ECO:0000313" key="1">
    <source>
        <dbReference type="EMBL" id="MDX8148770.1"/>
    </source>
</evidence>
<evidence type="ECO:0008006" key="3">
    <source>
        <dbReference type="Google" id="ProtNLM"/>
    </source>
</evidence>
<accession>A0ABU4VBC5</accession>
<gene>
    <name evidence="1" type="ORF">SK854_42105</name>
</gene>
<keyword evidence="2" id="KW-1185">Reference proteome</keyword>
<dbReference type="EMBL" id="JAXAVU010000016">
    <property type="protein sequence ID" value="MDX8148770.1"/>
    <property type="molecule type" value="Genomic_DNA"/>
</dbReference>
<protein>
    <recommendedName>
        <fullName evidence="3">Carboxylesterase</fullName>
    </recommendedName>
</protein>
<dbReference type="RefSeq" id="WP_319980741.1">
    <property type="nucleotide sequence ID" value="NZ_JAXAVU010000016.1"/>
</dbReference>
<sequence>MHTAWVQFAKSGDLGRPRYEPRERATMVFDTRSALVLDAAGAERRAWQSRALHGM</sequence>
<organism evidence="1 2">
    <name type="scientific">Lentzea sokolovensis</name>
    <dbReference type="NCBI Taxonomy" id="3095429"/>
    <lineage>
        <taxon>Bacteria</taxon>
        <taxon>Bacillati</taxon>
        <taxon>Actinomycetota</taxon>
        <taxon>Actinomycetes</taxon>
        <taxon>Pseudonocardiales</taxon>
        <taxon>Pseudonocardiaceae</taxon>
        <taxon>Lentzea</taxon>
    </lineage>
</organism>
<evidence type="ECO:0000313" key="2">
    <source>
        <dbReference type="Proteomes" id="UP001285352"/>
    </source>
</evidence>
<proteinExistence type="predicted"/>
<reference evidence="1 2" key="2">
    <citation type="submission" date="2023-11" db="EMBL/GenBank/DDBJ databases">
        <authorList>
            <person name="Lara A.C."/>
            <person name="Chronakova A."/>
        </authorList>
    </citation>
    <scope>NUCLEOTIDE SEQUENCE [LARGE SCALE GENOMIC DNA]</scope>
    <source>
        <strain evidence="1 2">BCCO 10_0061</strain>
    </source>
</reference>